<keyword evidence="2" id="KW-1185">Reference proteome</keyword>
<dbReference type="EMBL" id="JAIWYP010000008">
    <property type="protein sequence ID" value="KAH3786604.1"/>
    <property type="molecule type" value="Genomic_DNA"/>
</dbReference>
<evidence type="ECO:0000313" key="1">
    <source>
        <dbReference type="EMBL" id="KAH3786604.1"/>
    </source>
</evidence>
<protein>
    <submittedName>
        <fullName evidence="1">Uncharacterized protein</fullName>
    </submittedName>
</protein>
<organism evidence="1 2">
    <name type="scientific">Dreissena polymorpha</name>
    <name type="common">Zebra mussel</name>
    <name type="synonym">Mytilus polymorpha</name>
    <dbReference type="NCBI Taxonomy" id="45954"/>
    <lineage>
        <taxon>Eukaryota</taxon>
        <taxon>Metazoa</taxon>
        <taxon>Spiralia</taxon>
        <taxon>Lophotrochozoa</taxon>
        <taxon>Mollusca</taxon>
        <taxon>Bivalvia</taxon>
        <taxon>Autobranchia</taxon>
        <taxon>Heteroconchia</taxon>
        <taxon>Euheterodonta</taxon>
        <taxon>Imparidentia</taxon>
        <taxon>Neoheterodontei</taxon>
        <taxon>Myida</taxon>
        <taxon>Dreissenoidea</taxon>
        <taxon>Dreissenidae</taxon>
        <taxon>Dreissena</taxon>
    </lineage>
</organism>
<accession>A0A9D4IVP1</accession>
<proteinExistence type="predicted"/>
<dbReference type="AlphaFoldDB" id="A0A9D4IVP1"/>
<dbReference type="Proteomes" id="UP000828390">
    <property type="component" value="Unassembled WGS sequence"/>
</dbReference>
<reference evidence="1" key="1">
    <citation type="journal article" date="2019" name="bioRxiv">
        <title>The Genome of the Zebra Mussel, Dreissena polymorpha: A Resource for Invasive Species Research.</title>
        <authorList>
            <person name="McCartney M.A."/>
            <person name="Auch B."/>
            <person name="Kono T."/>
            <person name="Mallez S."/>
            <person name="Zhang Y."/>
            <person name="Obille A."/>
            <person name="Becker A."/>
            <person name="Abrahante J.E."/>
            <person name="Garbe J."/>
            <person name="Badalamenti J.P."/>
            <person name="Herman A."/>
            <person name="Mangelson H."/>
            <person name="Liachko I."/>
            <person name="Sullivan S."/>
            <person name="Sone E.D."/>
            <person name="Koren S."/>
            <person name="Silverstein K.A.T."/>
            <person name="Beckman K.B."/>
            <person name="Gohl D.M."/>
        </authorList>
    </citation>
    <scope>NUCLEOTIDE SEQUENCE</scope>
    <source>
        <strain evidence="1">Duluth1</strain>
        <tissue evidence="1">Whole animal</tissue>
    </source>
</reference>
<gene>
    <name evidence="1" type="ORF">DPMN_164711</name>
</gene>
<evidence type="ECO:0000313" key="2">
    <source>
        <dbReference type="Proteomes" id="UP000828390"/>
    </source>
</evidence>
<name>A0A9D4IVP1_DREPO</name>
<sequence>MDKDTRVVLKPEINEHKLAGEVDFICEKAPDEPNVATRNVKQCYFDRVEENDDLECVNVKSNSNFNVEERVEQNKTQAKCGLRFGIDAILKVTNLKNNEKNISRCEEMSPESDTNVNSDNDVTDSDFDSDDGIAMMSNNIGIAFNPGYLNLNSKLHDVHFQPMTLNGLTSSMASMTSCTLMPMMTSWAPSFLAEFRKERANGWLLLLY</sequence>
<comment type="caution">
    <text evidence="1">The sequence shown here is derived from an EMBL/GenBank/DDBJ whole genome shotgun (WGS) entry which is preliminary data.</text>
</comment>
<reference evidence="1" key="2">
    <citation type="submission" date="2020-11" db="EMBL/GenBank/DDBJ databases">
        <authorList>
            <person name="McCartney M.A."/>
            <person name="Auch B."/>
            <person name="Kono T."/>
            <person name="Mallez S."/>
            <person name="Becker A."/>
            <person name="Gohl D.M."/>
            <person name="Silverstein K.A.T."/>
            <person name="Koren S."/>
            <person name="Bechman K.B."/>
            <person name="Herman A."/>
            <person name="Abrahante J.E."/>
            <person name="Garbe J."/>
        </authorList>
    </citation>
    <scope>NUCLEOTIDE SEQUENCE</scope>
    <source>
        <strain evidence="1">Duluth1</strain>
        <tissue evidence="1">Whole animal</tissue>
    </source>
</reference>